<name>A0A8X6GDK3_TRICU</name>
<keyword evidence="3" id="KW-1185">Reference proteome</keyword>
<feature type="region of interest" description="Disordered" evidence="1">
    <location>
        <begin position="287"/>
        <end position="308"/>
    </location>
</feature>
<evidence type="ECO:0000313" key="3">
    <source>
        <dbReference type="Proteomes" id="UP000887116"/>
    </source>
</evidence>
<protein>
    <submittedName>
        <fullName evidence="2">Uncharacterized protein</fullName>
    </submittedName>
</protein>
<evidence type="ECO:0000313" key="2">
    <source>
        <dbReference type="EMBL" id="GFR00989.1"/>
    </source>
</evidence>
<organism evidence="2 3">
    <name type="scientific">Trichonephila clavata</name>
    <name type="common">Joro spider</name>
    <name type="synonym">Nephila clavata</name>
    <dbReference type="NCBI Taxonomy" id="2740835"/>
    <lineage>
        <taxon>Eukaryota</taxon>
        <taxon>Metazoa</taxon>
        <taxon>Ecdysozoa</taxon>
        <taxon>Arthropoda</taxon>
        <taxon>Chelicerata</taxon>
        <taxon>Arachnida</taxon>
        <taxon>Araneae</taxon>
        <taxon>Araneomorphae</taxon>
        <taxon>Entelegynae</taxon>
        <taxon>Araneoidea</taxon>
        <taxon>Nephilidae</taxon>
        <taxon>Trichonephila</taxon>
    </lineage>
</organism>
<reference evidence="2" key="1">
    <citation type="submission" date="2020-07" db="EMBL/GenBank/DDBJ databases">
        <title>Multicomponent nature underlies the extraordinary mechanical properties of spider dragline silk.</title>
        <authorList>
            <person name="Kono N."/>
            <person name="Nakamura H."/>
            <person name="Mori M."/>
            <person name="Yoshida Y."/>
            <person name="Ohtoshi R."/>
            <person name="Malay A.D."/>
            <person name="Moran D.A.P."/>
            <person name="Tomita M."/>
            <person name="Numata K."/>
            <person name="Arakawa K."/>
        </authorList>
    </citation>
    <scope>NUCLEOTIDE SEQUENCE</scope>
</reference>
<gene>
    <name evidence="2" type="primary">AVEN_189156_1</name>
    <name evidence="2" type="ORF">TNCT_297541</name>
</gene>
<accession>A0A8X6GDK3</accession>
<sequence>MDLRMWTSGPVGEEVRSTLEGLNAESTLENIVPVLEIMWDRKDDTLYVENSTTAISWIRSNDARGTFVGNPVKEICAFSGADQWSYVPAPSNPAALRSRGCSLLQFSESDWWSGSDWLKDLGDRWPKLEIKPDEILIFSELKKGINLNVGIGVTAGIDVKWYEKFSEFSKMIRILGWVKRFTKNCQKKMVNQEPFLSVGGGEDEVQDSRGTLLLLIQAESFPETGDSIKGLLTVRYQIGLRRVKTKIIERGDSYVFRYPVLLPSRHYIVDCLIRDYYLRHAGQKQTPGTSTFLPGAPRADTKPFSQEVSGTVDPKIWTERLN</sequence>
<dbReference type="PANTHER" id="PTHR47331:SF2">
    <property type="match status" value="1"/>
</dbReference>
<dbReference type="Proteomes" id="UP000887116">
    <property type="component" value="Unassembled WGS sequence"/>
</dbReference>
<dbReference type="PANTHER" id="PTHR47331">
    <property type="entry name" value="PHD-TYPE DOMAIN-CONTAINING PROTEIN"/>
    <property type="match status" value="1"/>
</dbReference>
<dbReference type="EMBL" id="BMAO01025179">
    <property type="protein sequence ID" value="GFR00989.1"/>
    <property type="molecule type" value="Genomic_DNA"/>
</dbReference>
<dbReference type="OrthoDB" id="6428494at2759"/>
<evidence type="ECO:0000256" key="1">
    <source>
        <dbReference type="SAM" id="MobiDB-lite"/>
    </source>
</evidence>
<comment type="caution">
    <text evidence="2">The sequence shown here is derived from an EMBL/GenBank/DDBJ whole genome shotgun (WGS) entry which is preliminary data.</text>
</comment>
<dbReference type="AlphaFoldDB" id="A0A8X6GDK3"/>
<proteinExistence type="predicted"/>